<feature type="transmembrane region" description="Helical" evidence="5">
    <location>
        <begin position="241"/>
        <end position="260"/>
    </location>
</feature>
<feature type="transmembrane region" description="Helical" evidence="5">
    <location>
        <begin position="280"/>
        <end position="301"/>
    </location>
</feature>
<evidence type="ECO:0000256" key="4">
    <source>
        <dbReference type="ARBA" id="ARBA00023136"/>
    </source>
</evidence>
<feature type="transmembrane region" description="Helical" evidence="5">
    <location>
        <begin position="313"/>
        <end position="332"/>
    </location>
</feature>
<name>A0A427Y646_9TREE</name>
<sequence>MVDSAQHIGGFDTVPPAEDDAAKSIDLNNGSNPVATPKDSPDAVSRIEAFRRLYNTSKKQTFFWVAFVCWALALDISSATTGLYLSFATSFFGQHPILSTITLLTAVMAAVIQPFWGKLADMAARPICLLLSLLLYTLGSFTLSSLIVADVTTLRNRGLAYGMVSFIYLPFAFVSSNIAAGVGLENWRWGYGMFCVMMPVCVAPILGMLFWADRKAKQQLTAEKGPAEVVKAPLANRIRRTLALVDPLGLILIGFAFSLLLCPPTLYASAVGGWSNPSMIAMEVVGGVIFILFIIWEWKFAAHPLFPLRIFKLNYLLCLFTTIMLFLVTGVYNTTGPAGSGSSRTTTSPSGLT</sequence>
<protein>
    <recommendedName>
        <fullName evidence="8">Major facilitator superfamily (MFS) profile domain-containing protein</fullName>
    </recommendedName>
</protein>
<dbReference type="SUPFAM" id="SSF103473">
    <property type="entry name" value="MFS general substrate transporter"/>
    <property type="match status" value="1"/>
</dbReference>
<dbReference type="PANTHER" id="PTHR23501">
    <property type="entry name" value="MAJOR FACILITATOR SUPERFAMILY"/>
    <property type="match status" value="1"/>
</dbReference>
<gene>
    <name evidence="6" type="ORF">EHS24_004836</name>
</gene>
<feature type="transmembrane region" description="Helical" evidence="5">
    <location>
        <begin position="97"/>
        <end position="116"/>
    </location>
</feature>
<feature type="transmembrane region" description="Helical" evidence="5">
    <location>
        <begin position="122"/>
        <end position="147"/>
    </location>
</feature>
<feature type="transmembrane region" description="Helical" evidence="5">
    <location>
        <begin position="189"/>
        <end position="211"/>
    </location>
</feature>
<dbReference type="GO" id="GO:0005886">
    <property type="term" value="C:plasma membrane"/>
    <property type="evidence" value="ECO:0007669"/>
    <property type="project" value="TreeGrafter"/>
</dbReference>
<dbReference type="GeneID" id="39589379"/>
<keyword evidence="3 5" id="KW-1133">Transmembrane helix</keyword>
<dbReference type="AlphaFoldDB" id="A0A427Y646"/>
<organism evidence="6 7">
    <name type="scientific">Apiotrichum porosum</name>
    <dbReference type="NCBI Taxonomy" id="105984"/>
    <lineage>
        <taxon>Eukaryota</taxon>
        <taxon>Fungi</taxon>
        <taxon>Dikarya</taxon>
        <taxon>Basidiomycota</taxon>
        <taxon>Agaricomycotina</taxon>
        <taxon>Tremellomycetes</taxon>
        <taxon>Trichosporonales</taxon>
        <taxon>Trichosporonaceae</taxon>
        <taxon>Apiotrichum</taxon>
    </lineage>
</organism>
<evidence type="ECO:0000256" key="1">
    <source>
        <dbReference type="ARBA" id="ARBA00004141"/>
    </source>
</evidence>
<dbReference type="PANTHER" id="PTHR23501:SF58">
    <property type="entry name" value="LOW AFFINITY HEME TRANSPORTER STR3"/>
    <property type="match status" value="1"/>
</dbReference>
<feature type="transmembrane region" description="Helical" evidence="5">
    <location>
        <begin position="159"/>
        <end position="183"/>
    </location>
</feature>
<comment type="caution">
    <text evidence="6">The sequence shown here is derived from an EMBL/GenBank/DDBJ whole genome shotgun (WGS) entry which is preliminary data.</text>
</comment>
<keyword evidence="7" id="KW-1185">Reference proteome</keyword>
<evidence type="ECO:0000256" key="5">
    <source>
        <dbReference type="SAM" id="Phobius"/>
    </source>
</evidence>
<evidence type="ECO:0008006" key="8">
    <source>
        <dbReference type="Google" id="ProtNLM"/>
    </source>
</evidence>
<evidence type="ECO:0000256" key="3">
    <source>
        <dbReference type="ARBA" id="ARBA00022989"/>
    </source>
</evidence>
<dbReference type="GO" id="GO:0022857">
    <property type="term" value="F:transmembrane transporter activity"/>
    <property type="evidence" value="ECO:0007669"/>
    <property type="project" value="TreeGrafter"/>
</dbReference>
<keyword evidence="2 5" id="KW-0812">Transmembrane</keyword>
<dbReference type="InterPro" id="IPR036259">
    <property type="entry name" value="MFS_trans_sf"/>
</dbReference>
<reference evidence="6 7" key="1">
    <citation type="submission" date="2018-11" db="EMBL/GenBank/DDBJ databases">
        <title>Genome sequence of Apiotrichum porosum DSM 27194.</title>
        <authorList>
            <person name="Aliyu H."/>
            <person name="Gorte O."/>
            <person name="Ochsenreither K."/>
        </authorList>
    </citation>
    <scope>NUCLEOTIDE SEQUENCE [LARGE SCALE GENOMIC DNA]</scope>
    <source>
        <strain evidence="6 7">DSM 27194</strain>
    </source>
</reference>
<dbReference type="RefSeq" id="XP_028479352.1">
    <property type="nucleotide sequence ID" value="XM_028620380.1"/>
</dbReference>
<evidence type="ECO:0000256" key="2">
    <source>
        <dbReference type="ARBA" id="ARBA00022692"/>
    </source>
</evidence>
<feature type="transmembrane region" description="Helical" evidence="5">
    <location>
        <begin position="62"/>
        <end position="85"/>
    </location>
</feature>
<dbReference type="EMBL" id="RSCE01000002">
    <property type="protein sequence ID" value="RSH86567.1"/>
    <property type="molecule type" value="Genomic_DNA"/>
</dbReference>
<accession>A0A427Y646</accession>
<evidence type="ECO:0000313" key="7">
    <source>
        <dbReference type="Proteomes" id="UP000279236"/>
    </source>
</evidence>
<evidence type="ECO:0000313" key="6">
    <source>
        <dbReference type="EMBL" id="RSH86567.1"/>
    </source>
</evidence>
<dbReference type="Gene3D" id="1.20.1250.20">
    <property type="entry name" value="MFS general substrate transporter like domains"/>
    <property type="match status" value="1"/>
</dbReference>
<dbReference type="Proteomes" id="UP000279236">
    <property type="component" value="Unassembled WGS sequence"/>
</dbReference>
<dbReference type="OrthoDB" id="2241241at2759"/>
<proteinExistence type="predicted"/>
<keyword evidence="4 5" id="KW-0472">Membrane</keyword>
<comment type="subcellular location">
    <subcellularLocation>
        <location evidence="1">Membrane</location>
        <topology evidence="1">Multi-pass membrane protein</topology>
    </subcellularLocation>
</comment>